<dbReference type="AlphaFoldDB" id="A0A7Y9ECC1"/>
<reference evidence="1 2" key="1">
    <citation type="submission" date="2020-07" db="EMBL/GenBank/DDBJ databases">
        <title>Sequencing the genomes of 1000 actinobacteria strains.</title>
        <authorList>
            <person name="Klenk H.-P."/>
        </authorList>
    </citation>
    <scope>NUCLEOTIDE SEQUENCE [LARGE SCALE GENOMIC DNA]</scope>
    <source>
        <strain evidence="1 2">DSM 40398</strain>
    </source>
</reference>
<proteinExistence type="predicted"/>
<protein>
    <submittedName>
        <fullName evidence="1">Uncharacterized protein</fullName>
    </submittedName>
</protein>
<dbReference type="Proteomes" id="UP000529783">
    <property type="component" value="Unassembled WGS sequence"/>
</dbReference>
<dbReference type="EMBL" id="JACCBA010000001">
    <property type="protein sequence ID" value="NYD44780.1"/>
    <property type="molecule type" value="Genomic_DNA"/>
</dbReference>
<comment type="caution">
    <text evidence="1">The sequence shown here is derived from an EMBL/GenBank/DDBJ whole genome shotgun (WGS) entry which is preliminary data.</text>
</comment>
<accession>A0A7Y9ECC1</accession>
<name>A0A7Y9ECC1_9ACTN</name>
<organism evidence="1 2">
    <name type="scientific">Actinomadura luteofluorescens</name>
    <dbReference type="NCBI Taxonomy" id="46163"/>
    <lineage>
        <taxon>Bacteria</taxon>
        <taxon>Bacillati</taxon>
        <taxon>Actinomycetota</taxon>
        <taxon>Actinomycetes</taxon>
        <taxon>Streptosporangiales</taxon>
        <taxon>Thermomonosporaceae</taxon>
        <taxon>Actinomadura</taxon>
    </lineage>
</organism>
<sequence>MRAQLGWSQSNWRPDAVIHAKTELGTVNAYTSGSAYVVEAWDGDRPLPVFKETETLSQGSWGLRTVAESVTRWGSRFDYKGGKAVLTELRCRDLS</sequence>
<keyword evidence="2" id="KW-1185">Reference proteome</keyword>
<evidence type="ECO:0000313" key="1">
    <source>
        <dbReference type="EMBL" id="NYD44780.1"/>
    </source>
</evidence>
<dbReference type="RefSeq" id="WP_179842312.1">
    <property type="nucleotide sequence ID" value="NZ_JACCBA010000001.1"/>
</dbReference>
<gene>
    <name evidence="1" type="ORF">BJY14_000763</name>
</gene>
<evidence type="ECO:0000313" key="2">
    <source>
        <dbReference type="Proteomes" id="UP000529783"/>
    </source>
</evidence>